<dbReference type="KEGG" id="upv:EJN92_09545"/>
<dbReference type="Proteomes" id="UP000275663">
    <property type="component" value="Chromosome"/>
</dbReference>
<evidence type="ECO:0000313" key="3">
    <source>
        <dbReference type="Proteomes" id="UP000275663"/>
    </source>
</evidence>
<reference evidence="2 3" key="1">
    <citation type="journal article" date="2011" name="Int. J. Syst. Evol. Microbiol.">
        <title>Description of Undibacterium oligocarboniphilum sp. nov., isolated from purified water, and Undibacterium pigrum strain CCUG 49012 as the type strain of Undibacterium parvum sp. nov., and emended descriptions of the genus Undibacterium and the species Undibacterium pigrum.</title>
        <authorList>
            <person name="Eder W."/>
            <person name="Wanner G."/>
            <person name="Ludwig W."/>
            <person name="Busse H.J."/>
            <person name="Ziemke-Kageler F."/>
            <person name="Lang E."/>
        </authorList>
    </citation>
    <scope>NUCLEOTIDE SEQUENCE [LARGE SCALE GENOMIC DNA]</scope>
    <source>
        <strain evidence="2 3">DSM 23061</strain>
    </source>
</reference>
<evidence type="ECO:0000259" key="1">
    <source>
        <dbReference type="PROSITE" id="PS51186"/>
    </source>
</evidence>
<name>A0A3Q9BQL8_9BURK</name>
<dbReference type="PROSITE" id="PS51186">
    <property type="entry name" value="GNAT"/>
    <property type="match status" value="1"/>
</dbReference>
<accession>A0A3Q9BQL8</accession>
<dbReference type="CDD" id="cd04301">
    <property type="entry name" value="NAT_SF"/>
    <property type="match status" value="1"/>
</dbReference>
<keyword evidence="3" id="KW-1185">Reference proteome</keyword>
<keyword evidence="2" id="KW-0808">Transferase</keyword>
<dbReference type="AlphaFoldDB" id="A0A3Q9BQL8"/>
<dbReference type="Gene3D" id="3.40.630.30">
    <property type="match status" value="1"/>
</dbReference>
<protein>
    <submittedName>
        <fullName evidence="2">GNAT family N-acetyltransferase</fullName>
    </submittedName>
</protein>
<dbReference type="Pfam" id="PF00583">
    <property type="entry name" value="Acetyltransf_1"/>
    <property type="match status" value="1"/>
</dbReference>
<sequence>MLGMNTMKQLLKALAKILLGEYALYYIYTRSAKDSPLAPAKVPHAFTVQTVDAAMILKSEDPLILQQAGYLGSGTFAYACLEGPRIVGLCFYWFGERYRERNFWPLLEREAKLVQIISLAEMRGRGIASRLIEISCQDLLAQKFERIYARIWHSNLPSIKAFERAGWKRIALVIEINPLRRAESFKIRINSKLLIR</sequence>
<feature type="domain" description="N-acetyltransferase" evidence="1">
    <location>
        <begin position="25"/>
        <end position="190"/>
    </location>
</feature>
<dbReference type="InterPro" id="IPR000182">
    <property type="entry name" value="GNAT_dom"/>
</dbReference>
<dbReference type="SUPFAM" id="SSF55729">
    <property type="entry name" value="Acyl-CoA N-acyltransferases (Nat)"/>
    <property type="match status" value="1"/>
</dbReference>
<gene>
    <name evidence="2" type="ORF">EJN92_09545</name>
</gene>
<dbReference type="GO" id="GO:0016747">
    <property type="term" value="F:acyltransferase activity, transferring groups other than amino-acyl groups"/>
    <property type="evidence" value="ECO:0007669"/>
    <property type="project" value="InterPro"/>
</dbReference>
<dbReference type="EMBL" id="CP034464">
    <property type="protein sequence ID" value="AZP12223.1"/>
    <property type="molecule type" value="Genomic_DNA"/>
</dbReference>
<evidence type="ECO:0000313" key="2">
    <source>
        <dbReference type="EMBL" id="AZP12223.1"/>
    </source>
</evidence>
<organism evidence="2 3">
    <name type="scientific">Undibacterium parvum</name>
    <dbReference type="NCBI Taxonomy" id="401471"/>
    <lineage>
        <taxon>Bacteria</taxon>
        <taxon>Pseudomonadati</taxon>
        <taxon>Pseudomonadota</taxon>
        <taxon>Betaproteobacteria</taxon>
        <taxon>Burkholderiales</taxon>
        <taxon>Oxalobacteraceae</taxon>
        <taxon>Undibacterium</taxon>
    </lineage>
</organism>
<dbReference type="InterPro" id="IPR016181">
    <property type="entry name" value="Acyl_CoA_acyltransferase"/>
</dbReference>
<proteinExistence type="predicted"/>